<evidence type="ECO:0000256" key="1">
    <source>
        <dbReference type="ARBA" id="ARBA00004429"/>
    </source>
</evidence>
<dbReference type="PANTHER" id="PTHR43549">
    <property type="entry name" value="MULTIDRUG RESISTANCE PROTEIN YPNP-RELATED"/>
    <property type="match status" value="1"/>
</dbReference>
<feature type="transmembrane region" description="Helical" evidence="7">
    <location>
        <begin position="161"/>
        <end position="180"/>
    </location>
</feature>
<keyword evidence="9" id="KW-1185">Reference proteome</keyword>
<feature type="transmembrane region" description="Helical" evidence="7">
    <location>
        <begin position="81"/>
        <end position="103"/>
    </location>
</feature>
<feature type="transmembrane region" description="Helical" evidence="7">
    <location>
        <begin position="41"/>
        <end position="61"/>
    </location>
</feature>
<keyword evidence="6 7" id="KW-0472">Membrane</keyword>
<feature type="transmembrane region" description="Helical" evidence="7">
    <location>
        <begin position="192"/>
        <end position="210"/>
    </location>
</feature>
<evidence type="ECO:0000256" key="3">
    <source>
        <dbReference type="ARBA" id="ARBA00022475"/>
    </source>
</evidence>
<keyword evidence="4 7" id="KW-0812">Transmembrane</keyword>
<proteinExistence type="predicted"/>
<dbReference type="InterPro" id="IPR052031">
    <property type="entry name" value="Membrane_Transporter-Flippase"/>
</dbReference>
<keyword evidence="2" id="KW-0813">Transport</keyword>
<evidence type="ECO:0000256" key="7">
    <source>
        <dbReference type="SAM" id="Phobius"/>
    </source>
</evidence>
<feature type="transmembrane region" description="Helical" evidence="7">
    <location>
        <begin position="448"/>
        <end position="469"/>
    </location>
</feature>
<dbReference type="CDD" id="cd13138">
    <property type="entry name" value="MATE_yoeA_like"/>
    <property type="match status" value="1"/>
</dbReference>
<feature type="transmembrane region" description="Helical" evidence="7">
    <location>
        <begin position="389"/>
        <end position="408"/>
    </location>
</feature>
<evidence type="ECO:0000256" key="6">
    <source>
        <dbReference type="ARBA" id="ARBA00023136"/>
    </source>
</evidence>
<dbReference type="AlphaFoldDB" id="A0A560LZF5"/>
<evidence type="ECO:0000313" key="8">
    <source>
        <dbReference type="EMBL" id="TWC00827.1"/>
    </source>
</evidence>
<dbReference type="STRING" id="1755647.AS156_22915"/>
<dbReference type="InterPro" id="IPR002528">
    <property type="entry name" value="MATE_fam"/>
</dbReference>
<feature type="transmembrane region" description="Helical" evidence="7">
    <location>
        <begin position="315"/>
        <end position="335"/>
    </location>
</feature>
<accession>A0A560LZF5</accession>
<comment type="subcellular location">
    <subcellularLocation>
        <location evidence="1">Cell inner membrane</location>
        <topology evidence="1">Multi-pass membrane protein</topology>
    </subcellularLocation>
</comment>
<evidence type="ECO:0000256" key="4">
    <source>
        <dbReference type="ARBA" id="ARBA00022692"/>
    </source>
</evidence>
<dbReference type="Pfam" id="PF01554">
    <property type="entry name" value="MatE"/>
    <property type="match status" value="2"/>
</dbReference>
<keyword evidence="3" id="KW-1003">Cell membrane</keyword>
<dbReference type="EMBL" id="VITY01000004">
    <property type="protein sequence ID" value="TWC00827.1"/>
    <property type="molecule type" value="Genomic_DNA"/>
</dbReference>
<dbReference type="GO" id="GO:0015297">
    <property type="term" value="F:antiporter activity"/>
    <property type="evidence" value="ECO:0007669"/>
    <property type="project" value="InterPro"/>
</dbReference>
<comment type="caution">
    <text evidence="8">The sequence shown here is derived from an EMBL/GenBank/DDBJ whole genome shotgun (WGS) entry which is preliminary data.</text>
</comment>
<evidence type="ECO:0000256" key="2">
    <source>
        <dbReference type="ARBA" id="ARBA00022448"/>
    </source>
</evidence>
<dbReference type="GO" id="GO:0042910">
    <property type="term" value="F:xenobiotic transmembrane transporter activity"/>
    <property type="evidence" value="ECO:0007669"/>
    <property type="project" value="InterPro"/>
</dbReference>
<dbReference type="InterPro" id="IPR048279">
    <property type="entry name" value="MdtK-like"/>
</dbReference>
<feature type="transmembrane region" description="Helical" evidence="7">
    <location>
        <begin position="216"/>
        <end position="239"/>
    </location>
</feature>
<dbReference type="NCBIfam" id="TIGR00797">
    <property type="entry name" value="matE"/>
    <property type="match status" value="1"/>
</dbReference>
<name>A0A560LZF5_9BRAD</name>
<feature type="transmembrane region" description="Helical" evidence="7">
    <location>
        <begin position="355"/>
        <end position="377"/>
    </location>
</feature>
<organism evidence="8 9">
    <name type="scientific">Bradyrhizobium macuxiense</name>
    <dbReference type="NCBI Taxonomy" id="1755647"/>
    <lineage>
        <taxon>Bacteria</taxon>
        <taxon>Pseudomonadati</taxon>
        <taxon>Pseudomonadota</taxon>
        <taxon>Alphaproteobacteria</taxon>
        <taxon>Hyphomicrobiales</taxon>
        <taxon>Nitrobacteraceae</taxon>
        <taxon>Bradyrhizobium</taxon>
    </lineage>
</organism>
<sequence>MGPCFRRDDSGVYCLTYPSCTSSVPFWKLNVSNPPSLRKSFLSFLAPMLLSNVLQSLFGTINGVYLGQMIGVDALAAASVFFPVMFFFISFVIGLSAGASVMIGQAWGAGEPDRVKAVAGTTMTVTLLLALAIAISGGLFARPLLVALATPPDVLDAAVSYARIMMITMPVTFAFLLLAAMMRGVGDTVTPLVALTVSTIVGLVVTPALIRGWLGLPMLGVASAAIASAVSGVVTLLWLHVHMLRHKHPLAFDTAFLRAMRPNGALLRIVLRLGIPTAIGMVVVSLAELVLLGLVNGFGSDATAAYGAVNQVIGYVQFPAISIAITTSIFGAQAIGRGEPGRVGAIVRTGLEMNLALTGGLVVLGYLFARPLMGFFITDSAVLALAQQLLYIVLWSMVLFGMATVFSGAMRAGGTVWMPLFISTLAIAAVEVPVATLLSRAIGISGIWIAYPVTFATMFLLQMAYYVLVWRKQTIKRLI</sequence>
<feature type="transmembrane region" description="Helical" evidence="7">
    <location>
        <begin position="269"/>
        <end position="295"/>
    </location>
</feature>
<feature type="transmembrane region" description="Helical" evidence="7">
    <location>
        <begin position="115"/>
        <end position="141"/>
    </location>
</feature>
<protein>
    <submittedName>
        <fullName evidence="8">Putative MATE family efflux protein</fullName>
    </submittedName>
</protein>
<reference evidence="8 9" key="1">
    <citation type="submission" date="2019-06" db="EMBL/GenBank/DDBJ databases">
        <title>Genomic Encyclopedia of Type Strains, Phase IV (KMG-V): Genome sequencing to study the core and pangenomes of soil and plant-associated prokaryotes.</title>
        <authorList>
            <person name="Whitman W."/>
        </authorList>
    </citation>
    <scope>NUCLEOTIDE SEQUENCE [LARGE SCALE GENOMIC DNA]</scope>
    <source>
        <strain evidence="8 9">BR 10355</strain>
    </source>
</reference>
<evidence type="ECO:0000313" key="9">
    <source>
        <dbReference type="Proteomes" id="UP000321304"/>
    </source>
</evidence>
<evidence type="ECO:0000256" key="5">
    <source>
        <dbReference type="ARBA" id="ARBA00022989"/>
    </source>
</evidence>
<dbReference type="GO" id="GO:0005886">
    <property type="term" value="C:plasma membrane"/>
    <property type="evidence" value="ECO:0007669"/>
    <property type="project" value="UniProtKB-SubCell"/>
</dbReference>
<feature type="transmembrane region" description="Helical" evidence="7">
    <location>
        <begin position="420"/>
        <end position="442"/>
    </location>
</feature>
<dbReference type="PIRSF" id="PIRSF006603">
    <property type="entry name" value="DinF"/>
    <property type="match status" value="1"/>
</dbReference>
<keyword evidence="5 7" id="KW-1133">Transmembrane helix</keyword>
<dbReference type="PANTHER" id="PTHR43549:SF3">
    <property type="entry name" value="MULTIDRUG RESISTANCE PROTEIN YPNP-RELATED"/>
    <property type="match status" value="1"/>
</dbReference>
<gene>
    <name evidence="8" type="ORF">FBZ93_10499</name>
</gene>
<dbReference type="Proteomes" id="UP000321304">
    <property type="component" value="Unassembled WGS sequence"/>
</dbReference>